<reference evidence="4" key="2">
    <citation type="submission" date="2023-01" db="EMBL/GenBank/DDBJ databases">
        <title>Draft genome sequence of Portibacter lacus strain NBRC 108769.</title>
        <authorList>
            <person name="Sun Q."/>
            <person name="Mori K."/>
        </authorList>
    </citation>
    <scope>NUCLEOTIDE SEQUENCE</scope>
    <source>
        <strain evidence="4">NBRC 108769</strain>
    </source>
</reference>
<dbReference type="PANTHER" id="PTHR47893">
    <property type="entry name" value="REGULATORY PROTEIN PCHR"/>
    <property type="match status" value="1"/>
</dbReference>
<evidence type="ECO:0000256" key="1">
    <source>
        <dbReference type="ARBA" id="ARBA00023015"/>
    </source>
</evidence>
<dbReference type="AlphaFoldDB" id="A0AA37SS07"/>
<evidence type="ECO:0000256" key="2">
    <source>
        <dbReference type="ARBA" id="ARBA00023163"/>
    </source>
</evidence>
<dbReference type="InterPro" id="IPR018060">
    <property type="entry name" value="HTH_AraC"/>
</dbReference>
<dbReference type="GO" id="GO:0003700">
    <property type="term" value="F:DNA-binding transcription factor activity"/>
    <property type="evidence" value="ECO:0007669"/>
    <property type="project" value="InterPro"/>
</dbReference>
<dbReference type="InterPro" id="IPR053142">
    <property type="entry name" value="PchR_regulatory_protein"/>
</dbReference>
<dbReference type="RefSeq" id="WP_235290748.1">
    <property type="nucleotide sequence ID" value="NZ_BSOH01000007.1"/>
</dbReference>
<keyword evidence="1" id="KW-0805">Transcription regulation</keyword>
<feature type="domain" description="HTH araC/xylS-type" evidence="3">
    <location>
        <begin position="199"/>
        <end position="297"/>
    </location>
</feature>
<dbReference type="Proteomes" id="UP001156666">
    <property type="component" value="Unassembled WGS sequence"/>
</dbReference>
<dbReference type="InterPro" id="IPR009057">
    <property type="entry name" value="Homeodomain-like_sf"/>
</dbReference>
<keyword evidence="5" id="KW-1185">Reference proteome</keyword>
<dbReference type="EMBL" id="BSOH01000007">
    <property type="protein sequence ID" value="GLR17073.1"/>
    <property type="molecule type" value="Genomic_DNA"/>
</dbReference>
<name>A0AA37SS07_9BACT</name>
<dbReference type="Gene3D" id="1.10.10.60">
    <property type="entry name" value="Homeodomain-like"/>
    <property type="match status" value="2"/>
</dbReference>
<evidence type="ECO:0000313" key="4">
    <source>
        <dbReference type="EMBL" id="GLR17073.1"/>
    </source>
</evidence>
<evidence type="ECO:0000313" key="5">
    <source>
        <dbReference type="Proteomes" id="UP001156666"/>
    </source>
</evidence>
<dbReference type="PROSITE" id="PS01124">
    <property type="entry name" value="HTH_ARAC_FAMILY_2"/>
    <property type="match status" value="1"/>
</dbReference>
<reference evidence="4" key="1">
    <citation type="journal article" date="2014" name="Int. J. Syst. Evol. Microbiol.">
        <title>Complete genome sequence of Corynebacterium casei LMG S-19264T (=DSM 44701T), isolated from a smear-ripened cheese.</title>
        <authorList>
            <consortium name="US DOE Joint Genome Institute (JGI-PGF)"/>
            <person name="Walter F."/>
            <person name="Albersmeier A."/>
            <person name="Kalinowski J."/>
            <person name="Ruckert C."/>
        </authorList>
    </citation>
    <scope>NUCLEOTIDE SEQUENCE</scope>
    <source>
        <strain evidence="4">NBRC 108769</strain>
    </source>
</reference>
<sequence>MKPQNPNWKITESQQWTFNEILMGRAVSSFTGKNNTFHTSNNRDTVRLHLGIRGDYNFTFKQLDQKYNLIGGHHNIMYSNGMDLAIENKSLEIETFGVDFPKEVFVELGKDGDDLLKHFCDQVLSGKSMIISEKWGSINVPIQNIINEITLNPYQGKLQQIFLFAKTLELLVLCVADYKNKMSESFVYLKTIQDKEAIIAARDFINQRLTDPPNLSEIARAVGINEFKLKYGFKEMFGITLFGYLTENRLSLATQFLKDSSKPIALIAEELGYSSPQHFSNQYKGKIGKSPSEVRLGSK</sequence>
<organism evidence="4 5">
    <name type="scientific">Portibacter lacus</name>
    <dbReference type="NCBI Taxonomy" id="1099794"/>
    <lineage>
        <taxon>Bacteria</taxon>
        <taxon>Pseudomonadati</taxon>
        <taxon>Bacteroidota</taxon>
        <taxon>Saprospiria</taxon>
        <taxon>Saprospirales</taxon>
        <taxon>Haliscomenobacteraceae</taxon>
        <taxon>Portibacter</taxon>
    </lineage>
</organism>
<gene>
    <name evidence="4" type="ORF">GCM10007940_16880</name>
</gene>
<dbReference type="SUPFAM" id="SSF46689">
    <property type="entry name" value="Homeodomain-like"/>
    <property type="match status" value="2"/>
</dbReference>
<keyword evidence="2" id="KW-0804">Transcription</keyword>
<proteinExistence type="predicted"/>
<dbReference type="Pfam" id="PF12833">
    <property type="entry name" value="HTH_18"/>
    <property type="match status" value="1"/>
</dbReference>
<evidence type="ECO:0000259" key="3">
    <source>
        <dbReference type="PROSITE" id="PS01124"/>
    </source>
</evidence>
<dbReference type="GO" id="GO:0043565">
    <property type="term" value="F:sequence-specific DNA binding"/>
    <property type="evidence" value="ECO:0007669"/>
    <property type="project" value="InterPro"/>
</dbReference>
<dbReference type="SMART" id="SM00342">
    <property type="entry name" value="HTH_ARAC"/>
    <property type="match status" value="1"/>
</dbReference>
<protein>
    <recommendedName>
        <fullName evidence="3">HTH araC/xylS-type domain-containing protein</fullName>
    </recommendedName>
</protein>
<accession>A0AA37SS07</accession>
<comment type="caution">
    <text evidence="4">The sequence shown here is derived from an EMBL/GenBank/DDBJ whole genome shotgun (WGS) entry which is preliminary data.</text>
</comment>
<dbReference type="PANTHER" id="PTHR47893:SF1">
    <property type="entry name" value="REGULATORY PROTEIN PCHR"/>
    <property type="match status" value="1"/>
</dbReference>